<gene>
    <name evidence="2" type="ORF">RUMTOR_00043</name>
</gene>
<comment type="caution">
    <text evidence="2">The sequence shown here is derived from an EMBL/GenBank/DDBJ whole genome shotgun (WGS) entry which is preliminary data.</text>
</comment>
<sequence>MMFIPFPFCKIKDFVVKSITLYHFGVIKGRRKICIYAIFVNISTVILIFINIMTVFFDIFCVLDKIAGENGEEEIQAERAERFYTLYFRKILL</sequence>
<evidence type="ECO:0000313" key="2">
    <source>
        <dbReference type="EMBL" id="EDK25151.1"/>
    </source>
</evidence>
<feature type="transmembrane region" description="Helical" evidence="1">
    <location>
        <begin position="33"/>
        <end position="57"/>
    </location>
</feature>
<keyword evidence="1" id="KW-0812">Transmembrane</keyword>
<dbReference type="PaxDb" id="411460-RUMTOR_00043"/>
<evidence type="ECO:0000313" key="3">
    <source>
        <dbReference type="Proteomes" id="UP000003577"/>
    </source>
</evidence>
<dbReference type="AlphaFoldDB" id="A5KIJ9"/>
<keyword evidence="1" id="KW-1133">Transmembrane helix</keyword>
<protein>
    <submittedName>
        <fullName evidence="2">Uncharacterized protein</fullName>
    </submittedName>
</protein>
<proteinExistence type="predicted"/>
<dbReference type="Proteomes" id="UP000003577">
    <property type="component" value="Unassembled WGS sequence"/>
</dbReference>
<name>A5KIJ9_9FIRM</name>
<accession>A5KIJ9</accession>
<keyword evidence="1" id="KW-0472">Membrane</keyword>
<evidence type="ECO:0000256" key="1">
    <source>
        <dbReference type="SAM" id="Phobius"/>
    </source>
</evidence>
<reference evidence="2 3" key="2">
    <citation type="submission" date="2007-04" db="EMBL/GenBank/DDBJ databases">
        <title>Draft genome sequence of Ruminococcus torques (ATCC 27756).</title>
        <authorList>
            <person name="Sudarsanam P."/>
            <person name="Ley R."/>
            <person name="Guruge J."/>
            <person name="Turnbaugh P.J."/>
            <person name="Mahowald M."/>
            <person name="Liep D."/>
            <person name="Gordon J."/>
        </authorList>
    </citation>
    <scope>NUCLEOTIDE SEQUENCE [LARGE SCALE GENOMIC DNA]</scope>
    <source>
        <strain evidence="2 3">ATCC 27756</strain>
    </source>
</reference>
<reference evidence="2 3" key="1">
    <citation type="submission" date="2007-03" db="EMBL/GenBank/DDBJ databases">
        <authorList>
            <person name="Fulton L."/>
            <person name="Clifton S."/>
            <person name="Fulton B."/>
            <person name="Xu J."/>
            <person name="Minx P."/>
            <person name="Pepin K.H."/>
            <person name="Johnson M."/>
            <person name="Thiruvilangam P."/>
            <person name="Bhonagiri V."/>
            <person name="Nash W.E."/>
            <person name="Mardis E.R."/>
            <person name="Wilson R.K."/>
        </authorList>
    </citation>
    <scope>NUCLEOTIDE SEQUENCE [LARGE SCALE GENOMIC DNA]</scope>
    <source>
        <strain evidence="2 3">ATCC 27756</strain>
    </source>
</reference>
<dbReference type="HOGENOM" id="CLU_2397796_0_0_9"/>
<organism evidence="2 3">
    <name type="scientific">[Ruminococcus] torques ATCC 27756</name>
    <dbReference type="NCBI Taxonomy" id="411460"/>
    <lineage>
        <taxon>Bacteria</taxon>
        <taxon>Bacillati</taxon>
        <taxon>Bacillota</taxon>
        <taxon>Clostridia</taxon>
        <taxon>Lachnospirales</taxon>
        <taxon>Lachnospiraceae</taxon>
        <taxon>Mediterraneibacter</taxon>
    </lineage>
</organism>
<dbReference type="EMBL" id="AAVP02000001">
    <property type="protein sequence ID" value="EDK25151.1"/>
    <property type="molecule type" value="Genomic_DNA"/>
</dbReference>